<dbReference type="OrthoDB" id="445055at2759"/>
<feature type="domain" description="PA14" evidence="3">
    <location>
        <begin position="697"/>
        <end position="841"/>
    </location>
</feature>
<keyword evidence="1" id="KW-0175">Coiled coil</keyword>
<keyword evidence="5" id="KW-1185">Reference proteome</keyword>
<dbReference type="SUPFAM" id="SSF56988">
    <property type="entry name" value="Anthrax protective antigen"/>
    <property type="match status" value="6"/>
</dbReference>
<feature type="region of interest" description="Disordered" evidence="2">
    <location>
        <begin position="220"/>
        <end position="261"/>
    </location>
</feature>
<dbReference type="Gene3D" id="3.90.182.10">
    <property type="entry name" value="Toxin - Anthrax Protective Antigen,domain 1"/>
    <property type="match status" value="3"/>
</dbReference>
<dbReference type="Gene3D" id="2.60.120.380">
    <property type="match status" value="2"/>
</dbReference>
<organism evidence="4 5">
    <name type="scientific">Symbiodinium microadriaticum</name>
    <name type="common">Dinoflagellate</name>
    <name type="synonym">Zooxanthella microadriatica</name>
    <dbReference type="NCBI Taxonomy" id="2951"/>
    <lineage>
        <taxon>Eukaryota</taxon>
        <taxon>Sar</taxon>
        <taxon>Alveolata</taxon>
        <taxon>Dinophyceae</taxon>
        <taxon>Suessiales</taxon>
        <taxon>Symbiodiniaceae</taxon>
        <taxon>Symbiodinium</taxon>
    </lineage>
</organism>
<dbReference type="Gene3D" id="2.60.120.260">
    <property type="entry name" value="Galactose-binding domain-like"/>
    <property type="match status" value="1"/>
</dbReference>
<feature type="domain" description="PA14" evidence="3">
    <location>
        <begin position="848"/>
        <end position="992"/>
    </location>
</feature>
<feature type="domain" description="PA14" evidence="3">
    <location>
        <begin position="2421"/>
        <end position="2566"/>
    </location>
</feature>
<dbReference type="Pfam" id="PF07691">
    <property type="entry name" value="PA14"/>
    <property type="match status" value="6"/>
</dbReference>
<reference evidence="4 5" key="1">
    <citation type="submission" date="2016-02" db="EMBL/GenBank/DDBJ databases">
        <title>Genome analysis of coral dinoflagellate symbionts highlights evolutionary adaptations to a symbiotic lifestyle.</title>
        <authorList>
            <person name="Aranda M."/>
            <person name="Li Y."/>
            <person name="Liew Y.J."/>
            <person name="Baumgarten S."/>
            <person name="Simakov O."/>
            <person name="Wilson M."/>
            <person name="Piel J."/>
            <person name="Ashoor H."/>
            <person name="Bougouffa S."/>
            <person name="Bajic V.B."/>
            <person name="Ryu T."/>
            <person name="Ravasi T."/>
            <person name="Bayer T."/>
            <person name="Micklem G."/>
            <person name="Kim H."/>
            <person name="Bhak J."/>
            <person name="Lajeunesse T.C."/>
            <person name="Voolstra C.R."/>
        </authorList>
    </citation>
    <scope>NUCLEOTIDE SEQUENCE [LARGE SCALE GENOMIC DNA]</scope>
    <source>
        <strain evidence="4 5">CCMP2467</strain>
    </source>
</reference>
<evidence type="ECO:0000313" key="4">
    <source>
        <dbReference type="EMBL" id="OLP78004.1"/>
    </source>
</evidence>
<name>A0A1Q9C4Z3_SYMMI</name>
<evidence type="ECO:0000259" key="3">
    <source>
        <dbReference type="PROSITE" id="PS51820"/>
    </source>
</evidence>
<dbReference type="InterPro" id="IPR011658">
    <property type="entry name" value="PA14_dom"/>
</dbReference>
<gene>
    <name evidence="4" type="ORF">AK812_SmicGene41866</name>
</gene>
<feature type="domain" description="PA14" evidence="3">
    <location>
        <begin position="1152"/>
        <end position="1296"/>
    </location>
</feature>
<protein>
    <recommendedName>
        <fullName evidence="3">PA14 domain-containing protein</fullName>
    </recommendedName>
</protein>
<feature type="coiled-coil region" evidence="1">
    <location>
        <begin position="157"/>
        <end position="184"/>
    </location>
</feature>
<dbReference type="PROSITE" id="PS51820">
    <property type="entry name" value="PA14"/>
    <property type="match status" value="6"/>
</dbReference>
<feature type="domain" description="PA14" evidence="3">
    <location>
        <begin position="2280"/>
        <end position="2414"/>
    </location>
</feature>
<feature type="coiled-coil region" evidence="1">
    <location>
        <begin position="1449"/>
        <end position="1490"/>
    </location>
</feature>
<evidence type="ECO:0000313" key="5">
    <source>
        <dbReference type="Proteomes" id="UP000186817"/>
    </source>
</evidence>
<feature type="domain" description="PA14" evidence="3">
    <location>
        <begin position="1000"/>
        <end position="1145"/>
    </location>
</feature>
<comment type="caution">
    <text evidence="4">The sequence shown here is derived from an EMBL/GenBank/DDBJ whole genome shotgun (WGS) entry which is preliminary data.</text>
</comment>
<dbReference type="SMART" id="SM00758">
    <property type="entry name" value="PA14"/>
    <property type="match status" value="6"/>
</dbReference>
<dbReference type="InterPro" id="IPR037524">
    <property type="entry name" value="PA14/GLEYA"/>
</dbReference>
<accession>A0A1Q9C4Z3</accession>
<proteinExistence type="predicted"/>
<evidence type="ECO:0000256" key="2">
    <source>
        <dbReference type="SAM" id="MobiDB-lite"/>
    </source>
</evidence>
<dbReference type="Proteomes" id="UP000186817">
    <property type="component" value="Unassembled WGS sequence"/>
</dbReference>
<sequence length="2571" mass="282053">MQLLSGRVAQKGTDLCLIKPQRRRPGTQIDARIRWALSLRLLALENSESFQYLGKHVVLTCRWWLAVGSLATAVAFKVAEAPMQIVKTDNETLKKEVEGIAAKNMEEEFKQMNDIPNPANFTLNGSMPNASQGFWADQRVGELGKSFEFMMLKLAQLESCRTKLAQLETLCELQQAELETLRKTVKGLAEHVDHPDSVASLVQKDEKTRMQETQQTLKRVLAKHAQQHKNKDFHPKASRQNYRPADAKPESPKHAGEAGASDRAELLAEGAQQSGSKGSQRFDPVGWAKDRYEDVKSVAESTADAYAAATDKVAFVANTVIDTVEMAVQILLKGFTDWAADCEISGPSIRDYIEECEITGSREKSMGFWGGTIRIPIIECRRRSVLMALDWGRQKCWIRLMGQQITLFDFNFGSLEMTWPAPIETAIDIGKGLSNCDGGNIFKCLGDKIVNDITWPDKLKKVVDGKVQDLLPSQMKILYHIGYELKDTCRGTPNHKYVTACLARSLTKVGKLMHFLPDPVQKVADGKIQDLLPSQMKILYHIGWELKDTCKGTPNHKYVTACLARSLTKVGKLMHFLPDPLQKVANGKLFDLLPDQLRILFHLGWELWHSCKGNHNHVEVTKCLARSLAKFSPPLDFLPDPLKKVASGDIMGLLPGQLNKIADGNIMGLLPGQLNKIADGNIMGLLPGQLNKIAAKDFADGLECDYFYDKAQCDVPDLAVLTPKHSAILPNINIGGNFPHVLRSWNFCMRCSGFVTTFNSGDYKFYTASDDGSLLYLNGEKVVDNNGCHGETEKSSESMFLAAGSHHVVLEMCEKSGGQALKMRYRGPDTGGSKVTVPASVLKHEVLRASDGLECDYFYGKAECDVPDLGGLTAAHTAILPNINIGGNFPHVRRSWNFCMRCSGYVSTKKSGNYRFYTASDDGSLLYLNGEKVVDNNGCHGERERSSHRRYLTQGLHHLVVDMCEKSGGQAFKMRYEGPDTGNSKMIIPMSALKHQAKRPLTEGLECDYFYDQAQCDVPDLKGMTAAHTAILPNINMDGNNFPRVRQTGNFCMRCSGYVSTKKSGDYKFYTASDDGSLLYLDGQKIVDNNGCHGERERSSESISLAEGIHRLVVEMCEMGGGQAFKMRYEGPDTGNSKVVIPRYSLKHEAKDFADGLECDYFYDKAQCDVPDLAVLTPKHSAILPNINIGGNFPHVLRSWNFCMRCSGFVTTFNSGDYKFYTASDDGSLLYLNGEKVVDNNGCHGETEKSSESMFLAAGSHHVVLEMCEKSGGQALKMRYEGPDTGGSKADLPPRRAAMPAAGVKAAGAQIDVRSLPGFAGQGAGQAQLPLGDGERERSIVAVELNSLGQLPVEMLTSMKLGSSRAFGSFRALTVLAWVLCWATSRSFKLSGSPIPVTDSANATVQEIVEEVVGADLQQDMDQINNMSNPMTENASDPSEGFGQLAKNLEFLLVKVAQLEAVAEMQQAELISYRKKFDSQQSQIDSLQAQIGHHEPQDGGALLEMEQKDAQTRLQEAQDVVKRVFLKHNRQREKGILHHEEDIATAAESGESQGSSSDRKSGFWGRRRRRFPQVIVDTARDVVNTAKSPIDTLKDGYNAAANKAGCLISLHSLLTVPCCFADAVMQHREAEWLKNNAISTVEQAVAILSQGFSNFGASCPNSAAPSIRTFNSHELKIYFGDLRCKISLMGQDTPLFGLNFGEHRIGLPSQFKILFHLGWELVDSCRGTHNHIEVTKCLARSLAKFSPPVDFLPDRLKKVANGQVLELLPDQLKKVANNQILDLLPDQLKILFHLGWELTHSCKGNHNHVAVTKCLASSLTKVGKLLDFLPDQVKLVAGSAYEAVRTVFSVGWELMHCPHRGHHHDLIRCLGGWVQHLAPAVQWMAAPLKLVAESAYEAVRTVFSVGWELMHCPHRGHHHQLIQCLGGWIQHLAPPLHWMPNPVKALANGQIMSLLPGQLNQIASGDIMGLLPDPLKKVASGDIMGLLPGQLKKIASGDIMGLLPGQLNQIASGDIMGLLPGQLNKIASGDIMGLLPGQLNQIASGDIMGLLPGQLNQIASGNIMGLMPGPMQLLGGGQPNSMQNMLTLGNALMDCSDSQQSDLVKCLGFKIIASNPPLNFLNRLGDIFAEFVGTFAKVAAAVATQTMKGGQSLLQAAATSEFPKAGAPAVVHHQTPNFIISKHSQQAPRNAALLQRDDDDDEPPAAVSWSFSDYGPEIRSLVTQFDGRETSTGSCLAFAPRNKTGSNNQATKEDWQAASEDDFVKLEPWAVPCSNKWMKDNWDKWQGYSFYTSDVHIEKCVTVTFQLNMQPVVAFVGGIQFDLCSGYLSTRNAGNYKFYTASDDGSLLYLNGAKVVDNNGCHGETEKSSESMFLTAGTHHLVVDMCEMGGGESLKMRYEGPDTANAKVMIPRSALKHEATDFADGLECDYYYNQAQCHVPGLALLTPAHSEVLPNIYMHNGRFPHVRQSDNFCLRCSGVLTTSISGDYKFYTASDDGSLLYLNGEKVVDNNGCHGETERSSHSMFLPAGTHHLVVEMCEMGGGEAFKMRYEGPDTGGSKVAVPASALKHAK</sequence>
<feature type="compositionally biased region" description="Basic and acidic residues" evidence="2">
    <location>
        <begin position="245"/>
        <end position="261"/>
    </location>
</feature>
<evidence type="ECO:0000256" key="1">
    <source>
        <dbReference type="SAM" id="Coils"/>
    </source>
</evidence>
<dbReference type="EMBL" id="LSRX01001676">
    <property type="protein sequence ID" value="OLP78004.1"/>
    <property type="molecule type" value="Genomic_DNA"/>
</dbReference>